<dbReference type="STRING" id="1220924.W2SD40"/>
<dbReference type="SUPFAM" id="SSF48264">
    <property type="entry name" value="Cytochrome P450"/>
    <property type="match status" value="1"/>
</dbReference>
<dbReference type="eggNOG" id="KOG0156">
    <property type="taxonomic scope" value="Eukaryota"/>
</dbReference>
<protein>
    <recommendedName>
        <fullName evidence="5">Cytochrome P450</fullName>
    </recommendedName>
</protein>
<keyword evidence="2" id="KW-0812">Transmembrane</keyword>
<dbReference type="InParanoid" id="W2SD40"/>
<dbReference type="CDD" id="cd11062">
    <property type="entry name" value="CYP58-like"/>
    <property type="match status" value="1"/>
</dbReference>
<dbReference type="GO" id="GO:0005506">
    <property type="term" value="F:iron ion binding"/>
    <property type="evidence" value="ECO:0007669"/>
    <property type="project" value="InterPro"/>
</dbReference>
<evidence type="ECO:0008006" key="5">
    <source>
        <dbReference type="Google" id="ProtNLM"/>
    </source>
</evidence>
<accession>W2SD40</accession>
<dbReference type="InterPro" id="IPR001128">
    <property type="entry name" value="Cyt_P450"/>
</dbReference>
<dbReference type="InterPro" id="IPR036396">
    <property type="entry name" value="Cyt_P450_sf"/>
</dbReference>
<keyword evidence="2" id="KW-1133">Transmembrane helix</keyword>
<dbReference type="PANTHER" id="PTHR24305:SF152">
    <property type="entry name" value="P450, PUTATIVE (EUROFUNG)-RELATED"/>
    <property type="match status" value="1"/>
</dbReference>
<dbReference type="PANTHER" id="PTHR24305">
    <property type="entry name" value="CYTOCHROME P450"/>
    <property type="match status" value="1"/>
</dbReference>
<evidence type="ECO:0000313" key="3">
    <source>
        <dbReference type="EMBL" id="ETN45923.1"/>
    </source>
</evidence>
<dbReference type="PRINTS" id="PR00463">
    <property type="entry name" value="EP450I"/>
</dbReference>
<dbReference type="PRINTS" id="PR00385">
    <property type="entry name" value="P450"/>
</dbReference>
<dbReference type="Proteomes" id="UP000030752">
    <property type="component" value="Unassembled WGS sequence"/>
</dbReference>
<organism evidence="3 4">
    <name type="scientific">Cyphellophora europaea (strain CBS 101466)</name>
    <name type="common">Phialophora europaea</name>
    <dbReference type="NCBI Taxonomy" id="1220924"/>
    <lineage>
        <taxon>Eukaryota</taxon>
        <taxon>Fungi</taxon>
        <taxon>Dikarya</taxon>
        <taxon>Ascomycota</taxon>
        <taxon>Pezizomycotina</taxon>
        <taxon>Eurotiomycetes</taxon>
        <taxon>Chaetothyriomycetidae</taxon>
        <taxon>Chaetothyriales</taxon>
        <taxon>Cyphellophoraceae</taxon>
        <taxon>Cyphellophora</taxon>
    </lineage>
</organism>
<dbReference type="InterPro" id="IPR050121">
    <property type="entry name" value="Cytochrome_P450_monoxygenase"/>
</dbReference>
<dbReference type="AlphaFoldDB" id="W2SD40"/>
<proteinExistence type="predicted"/>
<feature type="transmembrane region" description="Helical" evidence="2">
    <location>
        <begin position="14"/>
        <end position="34"/>
    </location>
</feature>
<dbReference type="Pfam" id="PF00067">
    <property type="entry name" value="p450"/>
    <property type="match status" value="1"/>
</dbReference>
<dbReference type="OrthoDB" id="3945418at2759"/>
<keyword evidence="1" id="KW-0408">Iron</keyword>
<dbReference type="InterPro" id="IPR002401">
    <property type="entry name" value="Cyt_P450_E_grp-I"/>
</dbReference>
<name>W2SD40_CYPE1</name>
<evidence type="ECO:0000256" key="1">
    <source>
        <dbReference type="PIRSR" id="PIRSR602401-1"/>
    </source>
</evidence>
<sequence>MEFFLGDVVSQRSVIYVTLALLHFGGLCIYRLFLHPLARVPGPSLAACTKLYQTYYSRKYFEQIGILHDVYGPVVRICPNEIHLADPANYDRIYHVGSTYTKDPVYYDLTNVPLSTFGAVDHEVHRIRRSALNPMFSRKMVTYLEPVIQEKVQTFCTRVQEALDRNVPFDLHHGFRAVSTDVASHYAFDKSFNLLDHEDLGATFHGHVTGVGPSIWMFQLSTILREIAMALPESLVTSCSSSLKAVYHLRDSFAREIDAIRERLQHQGRPERPTIFTTLLDPEVKPAGFVPPSTPALTDEAFSIIFAGSDTSGNAMTVAAFHTLRTPEIYARLTSELMARFPDVNVPLAYTDLEPLPYLSAVIKEALRLSFGVPGRLPRVVPEPGATFNGYFVPAGTIVGMSSWTMHRDSQVFPDPMRFDPERWLELGAVRHLDRNMVPFSKGTRQCGGMQLAYAELYVTLGTFFRRFPNLKVYKTEPRDMEYVDAIVSSSRHVLGA</sequence>
<keyword evidence="2" id="KW-0472">Membrane</keyword>
<comment type="cofactor">
    <cofactor evidence="1">
        <name>heme</name>
        <dbReference type="ChEBI" id="CHEBI:30413"/>
    </cofactor>
</comment>
<keyword evidence="1" id="KW-0349">Heme</keyword>
<reference evidence="3 4" key="1">
    <citation type="submission" date="2013-03" db="EMBL/GenBank/DDBJ databases">
        <title>The Genome Sequence of Phialophora europaea CBS 101466.</title>
        <authorList>
            <consortium name="The Broad Institute Genomics Platform"/>
            <person name="Cuomo C."/>
            <person name="de Hoog S."/>
            <person name="Gorbushina A."/>
            <person name="Walker B."/>
            <person name="Young S.K."/>
            <person name="Zeng Q."/>
            <person name="Gargeya S."/>
            <person name="Fitzgerald M."/>
            <person name="Haas B."/>
            <person name="Abouelleil A."/>
            <person name="Allen A.W."/>
            <person name="Alvarado L."/>
            <person name="Arachchi H.M."/>
            <person name="Berlin A.M."/>
            <person name="Chapman S.B."/>
            <person name="Gainer-Dewar J."/>
            <person name="Goldberg J."/>
            <person name="Griggs A."/>
            <person name="Gujja S."/>
            <person name="Hansen M."/>
            <person name="Howarth C."/>
            <person name="Imamovic A."/>
            <person name="Ireland A."/>
            <person name="Larimer J."/>
            <person name="McCowan C."/>
            <person name="Murphy C."/>
            <person name="Pearson M."/>
            <person name="Poon T.W."/>
            <person name="Priest M."/>
            <person name="Roberts A."/>
            <person name="Saif S."/>
            <person name="Shea T."/>
            <person name="Sisk P."/>
            <person name="Sykes S."/>
            <person name="Wortman J."/>
            <person name="Nusbaum C."/>
            <person name="Birren B."/>
        </authorList>
    </citation>
    <scope>NUCLEOTIDE SEQUENCE [LARGE SCALE GENOMIC DNA]</scope>
    <source>
        <strain evidence="3 4">CBS 101466</strain>
    </source>
</reference>
<gene>
    <name evidence="3" type="ORF">HMPREF1541_00104</name>
</gene>
<keyword evidence="1" id="KW-0479">Metal-binding</keyword>
<dbReference type="EMBL" id="KB822711">
    <property type="protein sequence ID" value="ETN45923.1"/>
    <property type="molecule type" value="Genomic_DNA"/>
</dbReference>
<evidence type="ECO:0000256" key="2">
    <source>
        <dbReference type="SAM" id="Phobius"/>
    </source>
</evidence>
<feature type="binding site" description="axial binding residue" evidence="1">
    <location>
        <position position="447"/>
    </location>
    <ligand>
        <name>heme</name>
        <dbReference type="ChEBI" id="CHEBI:30413"/>
    </ligand>
    <ligandPart>
        <name>Fe</name>
        <dbReference type="ChEBI" id="CHEBI:18248"/>
    </ligandPart>
</feature>
<dbReference type="GO" id="GO:0004497">
    <property type="term" value="F:monooxygenase activity"/>
    <property type="evidence" value="ECO:0007669"/>
    <property type="project" value="InterPro"/>
</dbReference>
<dbReference type="GO" id="GO:0016705">
    <property type="term" value="F:oxidoreductase activity, acting on paired donors, with incorporation or reduction of molecular oxygen"/>
    <property type="evidence" value="ECO:0007669"/>
    <property type="project" value="InterPro"/>
</dbReference>
<dbReference type="GeneID" id="19967443"/>
<dbReference type="VEuPathDB" id="FungiDB:HMPREF1541_00104"/>
<dbReference type="Gene3D" id="1.10.630.10">
    <property type="entry name" value="Cytochrome P450"/>
    <property type="match status" value="1"/>
</dbReference>
<keyword evidence="4" id="KW-1185">Reference proteome</keyword>
<dbReference type="HOGENOM" id="CLU_001570_14_4_1"/>
<dbReference type="RefSeq" id="XP_008710635.1">
    <property type="nucleotide sequence ID" value="XM_008712413.1"/>
</dbReference>
<dbReference type="GO" id="GO:0020037">
    <property type="term" value="F:heme binding"/>
    <property type="evidence" value="ECO:0007669"/>
    <property type="project" value="InterPro"/>
</dbReference>
<evidence type="ECO:0000313" key="4">
    <source>
        <dbReference type="Proteomes" id="UP000030752"/>
    </source>
</evidence>